<sequence>MTVLLQIDFSMPAEMLGENLSKNAAGLAATINTEPGFISKIWTENAQTEEAGGIYLFSNRESAERYAAMHIERVKQMGAKNINCKLFDINIPLTKINHGL</sequence>
<keyword evidence="1" id="KW-0503">Monooxygenase</keyword>
<name>A0A2C6CX42_9GAMM</name>
<organism evidence="1 3">
    <name type="scientific">Budvicia aquatica</name>
    <dbReference type="NCBI Taxonomy" id="82979"/>
    <lineage>
        <taxon>Bacteria</taxon>
        <taxon>Pseudomonadati</taxon>
        <taxon>Pseudomonadota</taxon>
        <taxon>Gammaproteobacteria</taxon>
        <taxon>Enterobacterales</taxon>
        <taxon>Budviciaceae</taxon>
        <taxon>Budvicia</taxon>
    </lineage>
</organism>
<dbReference type="PANTHER" id="PTHR39169:SF1">
    <property type="entry name" value="MONOOXYGENASE YDHR-RELATED"/>
    <property type="match status" value="1"/>
</dbReference>
<dbReference type="NCBIfam" id="NF008333">
    <property type="entry name" value="PRK11118.1"/>
    <property type="match status" value="1"/>
</dbReference>
<dbReference type="Gene3D" id="3.30.70.100">
    <property type="match status" value="1"/>
</dbReference>
<reference evidence="2 4" key="3">
    <citation type="submission" date="2019-03" db="EMBL/GenBank/DDBJ databases">
        <authorList>
            <consortium name="Pathogen Informatics"/>
        </authorList>
    </citation>
    <scope>NUCLEOTIDE SEQUENCE [LARGE SCALE GENOMIC DNA]</scope>
    <source>
        <strain evidence="2 4">NCTC12282</strain>
    </source>
</reference>
<evidence type="ECO:0000313" key="4">
    <source>
        <dbReference type="Proteomes" id="UP000373449"/>
    </source>
</evidence>
<dbReference type="OrthoDB" id="1440627at2"/>
<protein>
    <submittedName>
        <fullName evidence="1 2">Monooxygenase</fullName>
        <ecNumber evidence="2">1.-.-.-</ecNumber>
    </submittedName>
</protein>
<keyword evidence="2" id="KW-0560">Oxidoreductase</keyword>
<dbReference type="EC" id="1.-.-.-" evidence="2"/>
<gene>
    <name evidence="2" type="primary">ydhR</name>
    <name evidence="1" type="ORF">CRN84_18845</name>
    <name evidence="2" type="ORF">NCTC12282_05180</name>
</gene>
<dbReference type="GO" id="GO:0004497">
    <property type="term" value="F:monooxygenase activity"/>
    <property type="evidence" value="ECO:0007669"/>
    <property type="project" value="UniProtKB-KW"/>
</dbReference>
<accession>A0A2C6CX42</accession>
<dbReference type="AlphaFoldDB" id="A0A2C6CX42"/>
<dbReference type="EMBL" id="PDDX01000001">
    <property type="protein sequence ID" value="PHI31249.1"/>
    <property type="molecule type" value="Genomic_DNA"/>
</dbReference>
<reference evidence="1" key="1">
    <citation type="submission" date="2017-09" db="EMBL/GenBank/DDBJ databases">
        <title>FDA dAtabase for Regulatory Grade micrObial Sequences (FDA-ARGOS): Supporting development and validation of Infectious Disease Dx tests.</title>
        <authorList>
            <person name="Minogue T."/>
            <person name="Wolcott M."/>
            <person name="Wasieloski L."/>
            <person name="Aguilar W."/>
            <person name="Moore D."/>
            <person name="Tallon L.J."/>
            <person name="Sadzewicz L."/>
            <person name="Ott S."/>
            <person name="Zhao X."/>
            <person name="Nagaraj S."/>
            <person name="Vavikolanu K."/>
            <person name="Aluvathingal J."/>
            <person name="Nadendla S."/>
            <person name="Sichtig H."/>
        </authorList>
    </citation>
    <scope>NUCLEOTIDE SEQUENCE</scope>
    <source>
        <strain evidence="1">FDAARGOS_387</strain>
    </source>
</reference>
<dbReference type="SUPFAM" id="SSF54909">
    <property type="entry name" value="Dimeric alpha+beta barrel"/>
    <property type="match status" value="1"/>
</dbReference>
<keyword evidence="3" id="KW-1185">Reference proteome</keyword>
<dbReference type="Proteomes" id="UP000373449">
    <property type="component" value="Unassembled WGS sequence"/>
</dbReference>
<dbReference type="RefSeq" id="WP_029094539.1">
    <property type="nucleotide sequence ID" value="NZ_BRLG01000018.1"/>
</dbReference>
<dbReference type="Proteomes" id="UP000224974">
    <property type="component" value="Unassembled WGS sequence"/>
</dbReference>
<evidence type="ECO:0000313" key="2">
    <source>
        <dbReference type="EMBL" id="VFS51534.1"/>
    </source>
</evidence>
<dbReference type="PANTHER" id="PTHR39169">
    <property type="match status" value="1"/>
</dbReference>
<evidence type="ECO:0000313" key="1">
    <source>
        <dbReference type="EMBL" id="PHI31249.1"/>
    </source>
</evidence>
<dbReference type="Pfam" id="PF08803">
    <property type="entry name" value="ydhR"/>
    <property type="match status" value="1"/>
</dbReference>
<dbReference type="EMBL" id="CAADJA010000002">
    <property type="protein sequence ID" value="VFS51534.1"/>
    <property type="molecule type" value="Genomic_DNA"/>
</dbReference>
<dbReference type="InterPro" id="IPR011008">
    <property type="entry name" value="Dimeric_a/b-barrel"/>
</dbReference>
<evidence type="ECO:0000313" key="3">
    <source>
        <dbReference type="Proteomes" id="UP000224974"/>
    </source>
</evidence>
<dbReference type="InterPro" id="IPR014910">
    <property type="entry name" value="YdhR"/>
</dbReference>
<reference evidence="3" key="2">
    <citation type="submission" date="2017-09" db="EMBL/GenBank/DDBJ databases">
        <title>FDA dAtabase for Regulatory Grade micrObial Sequences (FDA-ARGOS): Supporting development and validation of Infectious Disease Dx tests.</title>
        <authorList>
            <person name="Minogue T."/>
            <person name="Wolcott M."/>
            <person name="Wasieloski L."/>
            <person name="Aguilar W."/>
            <person name="Moore D."/>
            <person name="Tallon L."/>
            <person name="Sadzewicz L."/>
            <person name="Ott S."/>
            <person name="Zhao X."/>
            <person name="Nagaraj S."/>
            <person name="Vavikolanu K."/>
            <person name="Aluvathingal J."/>
            <person name="Nadendla S."/>
            <person name="Sichtig H."/>
        </authorList>
    </citation>
    <scope>NUCLEOTIDE SEQUENCE [LARGE SCALE GENOMIC DNA]</scope>
    <source>
        <strain evidence="3">FDAARGOS_387</strain>
    </source>
</reference>
<dbReference type="STRING" id="1111728.GCA_000427805_01523"/>
<proteinExistence type="predicted"/>